<feature type="domain" description="PTS EIIC type-1" evidence="14">
    <location>
        <begin position="115"/>
        <end position="474"/>
    </location>
</feature>
<dbReference type="GO" id="GO:0008982">
    <property type="term" value="F:protein-N(PI)-phosphohistidine-sugar phosphotransferase activity"/>
    <property type="evidence" value="ECO:0007669"/>
    <property type="project" value="InterPro"/>
</dbReference>
<evidence type="ECO:0000256" key="11">
    <source>
        <dbReference type="PROSITE-ProRule" id="PRU00421"/>
    </source>
</evidence>
<dbReference type="Pfam" id="PF02378">
    <property type="entry name" value="PTS_EIIC"/>
    <property type="match status" value="1"/>
</dbReference>
<dbReference type="InterPro" id="IPR013013">
    <property type="entry name" value="PTS_EIIC_1"/>
</dbReference>
<evidence type="ECO:0000256" key="12">
    <source>
        <dbReference type="SAM" id="Phobius"/>
    </source>
</evidence>
<keyword evidence="4" id="KW-0762">Sugar transport</keyword>
<feature type="transmembrane region" description="Helical" evidence="12">
    <location>
        <begin position="157"/>
        <end position="179"/>
    </location>
</feature>
<feature type="transmembrane region" description="Helical" evidence="12">
    <location>
        <begin position="335"/>
        <end position="364"/>
    </location>
</feature>
<dbReference type="Gene3D" id="3.30.1360.60">
    <property type="entry name" value="Glucose permease domain IIB"/>
    <property type="match status" value="1"/>
</dbReference>
<feature type="transmembrane region" description="Helical" evidence="12">
    <location>
        <begin position="254"/>
        <end position="281"/>
    </location>
</feature>
<dbReference type="AlphaFoldDB" id="A0A1G9AY37"/>
<evidence type="ECO:0000256" key="5">
    <source>
        <dbReference type="ARBA" id="ARBA00022679"/>
    </source>
</evidence>
<feature type="transmembrane region" description="Helical" evidence="12">
    <location>
        <begin position="116"/>
        <end position="137"/>
    </location>
</feature>
<evidence type="ECO:0000259" key="13">
    <source>
        <dbReference type="PROSITE" id="PS51098"/>
    </source>
</evidence>
<organism evidence="15 16">
    <name type="scientific">Alkalibacterium thalassium</name>
    <dbReference type="NCBI Taxonomy" id="426701"/>
    <lineage>
        <taxon>Bacteria</taxon>
        <taxon>Bacillati</taxon>
        <taxon>Bacillota</taxon>
        <taxon>Bacilli</taxon>
        <taxon>Lactobacillales</taxon>
        <taxon>Carnobacteriaceae</taxon>
        <taxon>Alkalibacterium</taxon>
    </lineage>
</organism>
<dbReference type="CDD" id="cd00212">
    <property type="entry name" value="PTS_IIB_glc"/>
    <property type="match status" value="1"/>
</dbReference>
<keyword evidence="9 12" id="KW-1133">Transmembrane helix</keyword>
<evidence type="ECO:0000256" key="1">
    <source>
        <dbReference type="ARBA" id="ARBA00004651"/>
    </source>
</evidence>
<dbReference type="InterPro" id="IPR036878">
    <property type="entry name" value="Glu_permease_IIB"/>
</dbReference>
<keyword evidence="5" id="KW-0808">Transferase</keyword>
<evidence type="ECO:0000256" key="3">
    <source>
        <dbReference type="ARBA" id="ARBA00022475"/>
    </source>
</evidence>
<dbReference type="InterPro" id="IPR003352">
    <property type="entry name" value="PTS_EIIC"/>
</dbReference>
<feature type="active site" description="Phosphocysteine intermediate; for EIIB activity" evidence="11">
    <location>
        <position position="28"/>
    </location>
</feature>
<evidence type="ECO:0000259" key="14">
    <source>
        <dbReference type="PROSITE" id="PS51103"/>
    </source>
</evidence>
<keyword evidence="6" id="KW-0598">Phosphotransferase system</keyword>
<evidence type="ECO:0000256" key="4">
    <source>
        <dbReference type="ARBA" id="ARBA00022597"/>
    </source>
</evidence>
<feature type="domain" description="PTS EIIB type-1" evidence="13">
    <location>
        <begin position="6"/>
        <end position="88"/>
    </location>
</feature>
<evidence type="ECO:0000256" key="2">
    <source>
        <dbReference type="ARBA" id="ARBA00022448"/>
    </source>
</evidence>
<dbReference type="InterPro" id="IPR001996">
    <property type="entry name" value="PTS_IIB_1"/>
</dbReference>
<evidence type="ECO:0000313" key="16">
    <source>
        <dbReference type="Proteomes" id="UP000199433"/>
    </source>
</evidence>
<reference evidence="16" key="1">
    <citation type="submission" date="2016-10" db="EMBL/GenBank/DDBJ databases">
        <authorList>
            <person name="Varghese N."/>
            <person name="Submissions S."/>
        </authorList>
    </citation>
    <scope>NUCLEOTIDE SEQUENCE [LARGE SCALE GENOMIC DNA]</scope>
    <source>
        <strain evidence="16">DSM 19181</strain>
    </source>
</reference>
<name>A0A1G9AY37_9LACT</name>
<dbReference type="EMBL" id="FNFK01000023">
    <property type="protein sequence ID" value="SDK32241.1"/>
    <property type="molecule type" value="Genomic_DNA"/>
</dbReference>
<dbReference type="GO" id="GO:0005886">
    <property type="term" value="C:plasma membrane"/>
    <property type="evidence" value="ECO:0007669"/>
    <property type="project" value="UniProtKB-SubCell"/>
</dbReference>
<dbReference type="RefSeq" id="WP_091266964.1">
    <property type="nucleotide sequence ID" value="NZ_FNFK01000023.1"/>
</dbReference>
<feature type="transmembrane region" description="Helical" evidence="12">
    <location>
        <begin position="445"/>
        <end position="466"/>
    </location>
</feature>
<evidence type="ECO:0000256" key="6">
    <source>
        <dbReference type="ARBA" id="ARBA00022683"/>
    </source>
</evidence>
<keyword evidence="10 12" id="KW-0472">Membrane</keyword>
<dbReference type="OrthoDB" id="9769191at2"/>
<dbReference type="PANTHER" id="PTHR30175:SF3">
    <property type="entry name" value="PTS SYSTEM N-ACETYLMURAMIC ACID-SPECIFIC EIIBC COMPONENT"/>
    <property type="match status" value="1"/>
</dbReference>
<evidence type="ECO:0000256" key="7">
    <source>
        <dbReference type="ARBA" id="ARBA00022692"/>
    </source>
</evidence>
<dbReference type="PROSITE" id="PS51098">
    <property type="entry name" value="PTS_EIIB_TYPE_1"/>
    <property type="match status" value="1"/>
</dbReference>
<keyword evidence="2" id="KW-0813">Transport</keyword>
<comment type="subcellular location">
    <subcellularLocation>
        <location evidence="1">Cell membrane</location>
        <topology evidence="1">Multi-pass membrane protein</topology>
    </subcellularLocation>
</comment>
<sequence length="474" mass="49886">MVKNNETLIKEIVGAVGGTENINSATNCMTRLRMNIKDKSKIDQDTLKNTEGVMGVVDAETLQVVVGPGKAKKLADLLIETYKVPSSSDSSNNWQDNKQAVKDRQNQGKLKSALELIANIFIPMIPAIIAAGIFQGFSSLLGTMLGEGTISGEFWDGMRITFALIGNSFLGYFVIFTGVNAAKRFGATEALGGMIGAASIAAPLVELSTLVGLYDAEEPLNSILTTGKGGIIGVIFGVYILSKIEKAVRKRVPDVLDLIVTPVITLLITVLLMAFVIMPLSGFASDFLVDALSVIIGSENMFVSVLSGYILAAVFLPMVLLGLHHGLIPIYAIQLEALGGVSLFPVLAMAGAGQVGAAIAIFIIAKKAKNQRLQQVISGALPAGILGIGEPLIYGVTLPLGKPFITAGLGAGFGGAYVMLMGVMANAWGPSGWVALPLMQGNGMLHYGIGILLSYVAGFLITFLFIKAKDIEHV</sequence>
<keyword evidence="3" id="KW-1003">Cell membrane</keyword>
<dbReference type="PROSITE" id="PS51103">
    <property type="entry name" value="PTS_EIIC_TYPE_1"/>
    <property type="match status" value="1"/>
</dbReference>
<feature type="transmembrane region" description="Helical" evidence="12">
    <location>
        <begin position="191"/>
        <end position="214"/>
    </location>
</feature>
<keyword evidence="7 12" id="KW-0812">Transmembrane</keyword>
<keyword evidence="8" id="KW-0418">Kinase</keyword>
<proteinExistence type="predicted"/>
<dbReference type="GO" id="GO:0009401">
    <property type="term" value="P:phosphoenolpyruvate-dependent sugar phosphotransferase system"/>
    <property type="evidence" value="ECO:0007669"/>
    <property type="project" value="UniProtKB-KW"/>
</dbReference>
<dbReference type="SUPFAM" id="SSF55604">
    <property type="entry name" value="Glucose permease domain IIB"/>
    <property type="match status" value="1"/>
</dbReference>
<dbReference type="Proteomes" id="UP000199433">
    <property type="component" value="Unassembled WGS sequence"/>
</dbReference>
<accession>A0A1G9AY37</accession>
<gene>
    <name evidence="15" type="ORF">SAMN04488098_102322</name>
</gene>
<evidence type="ECO:0000256" key="9">
    <source>
        <dbReference type="ARBA" id="ARBA00022989"/>
    </source>
</evidence>
<evidence type="ECO:0000313" key="15">
    <source>
        <dbReference type="EMBL" id="SDK32241.1"/>
    </source>
</evidence>
<evidence type="ECO:0000256" key="10">
    <source>
        <dbReference type="ARBA" id="ARBA00023136"/>
    </source>
</evidence>
<dbReference type="InterPro" id="IPR050558">
    <property type="entry name" value="PTS_Sugar-Specific_Components"/>
</dbReference>
<dbReference type="PROSITE" id="PS01035">
    <property type="entry name" value="PTS_EIIB_TYPE_1_CYS"/>
    <property type="match status" value="1"/>
</dbReference>
<dbReference type="GO" id="GO:0016301">
    <property type="term" value="F:kinase activity"/>
    <property type="evidence" value="ECO:0007669"/>
    <property type="project" value="UniProtKB-KW"/>
</dbReference>
<dbReference type="STRING" id="426701.SAMN04488098_102322"/>
<keyword evidence="16" id="KW-1185">Reference proteome</keyword>
<evidence type="ECO:0000256" key="8">
    <source>
        <dbReference type="ARBA" id="ARBA00022777"/>
    </source>
</evidence>
<dbReference type="PANTHER" id="PTHR30175">
    <property type="entry name" value="PHOSPHOTRANSFERASE SYSTEM TRANSPORT PROTEIN"/>
    <property type="match status" value="1"/>
</dbReference>
<feature type="transmembrane region" description="Helical" evidence="12">
    <location>
        <begin position="404"/>
        <end position="425"/>
    </location>
</feature>
<dbReference type="FunFam" id="3.30.1360.60:FF:000001">
    <property type="entry name" value="PTS system glucose-specific IIBC component PtsG"/>
    <property type="match status" value="1"/>
</dbReference>
<dbReference type="GO" id="GO:0090588">
    <property type="term" value="F:protein-phosphocysteine-N-acetylmuramate phosphotransferase system transporter activity"/>
    <property type="evidence" value="ECO:0007669"/>
    <property type="project" value="TreeGrafter"/>
</dbReference>
<dbReference type="Pfam" id="PF00367">
    <property type="entry name" value="PTS_EIIB"/>
    <property type="match status" value="1"/>
</dbReference>
<feature type="transmembrane region" description="Helical" evidence="12">
    <location>
        <begin position="301"/>
        <end position="323"/>
    </location>
</feature>
<feature type="transmembrane region" description="Helical" evidence="12">
    <location>
        <begin position="220"/>
        <end position="242"/>
    </location>
</feature>
<protein>
    <submittedName>
        <fullName evidence="15">PTS system, sucrose-specific IIC component</fullName>
    </submittedName>
</protein>
<dbReference type="InterPro" id="IPR018113">
    <property type="entry name" value="PTrfase_EIIB_Cys"/>
</dbReference>